<keyword evidence="5" id="KW-1185">Reference proteome</keyword>
<gene>
    <name evidence="4" type="primary">6035801</name>
    <name evidence="3" type="ORF">CpipJ_CPIJ004282</name>
</gene>
<feature type="domain" description="Hemocyanin C-terminal" evidence="2">
    <location>
        <begin position="168"/>
        <end position="269"/>
    </location>
</feature>
<dbReference type="PANTHER" id="PTHR11511:SF5">
    <property type="entry name" value="FAT-BODY PROTEIN 1-RELATED"/>
    <property type="match status" value="1"/>
</dbReference>
<reference evidence="4" key="2">
    <citation type="submission" date="2021-02" db="UniProtKB">
        <authorList>
            <consortium name="EnsemblMetazoa"/>
        </authorList>
    </citation>
    <scope>IDENTIFICATION</scope>
    <source>
        <strain evidence="4">JHB</strain>
    </source>
</reference>
<evidence type="ECO:0000256" key="1">
    <source>
        <dbReference type="SAM" id="MobiDB-lite"/>
    </source>
</evidence>
<dbReference type="PANTHER" id="PTHR11511">
    <property type="entry name" value="LARVAL STORAGE PROTEIN/PHENOLOXIDASE"/>
    <property type="match status" value="1"/>
</dbReference>
<dbReference type="EMBL" id="DS231877">
    <property type="protein sequence ID" value="EDS42105.1"/>
    <property type="molecule type" value="Genomic_DNA"/>
</dbReference>
<dbReference type="EnsemblMetazoa" id="CPIJ004282-RA">
    <property type="protein sequence ID" value="CPIJ004282-PA"/>
    <property type="gene ID" value="CPIJ004282"/>
</dbReference>
<dbReference type="KEGG" id="cqu:CpipJ_CPIJ004282"/>
<dbReference type="InterPro" id="IPR013788">
    <property type="entry name" value="Hemocyanin/hexamerin"/>
</dbReference>
<dbReference type="InParanoid" id="B0WB40"/>
<feature type="region of interest" description="Disordered" evidence="1">
    <location>
        <begin position="45"/>
        <end position="69"/>
    </location>
</feature>
<dbReference type="GO" id="GO:0005615">
    <property type="term" value="C:extracellular space"/>
    <property type="evidence" value="ECO:0007669"/>
    <property type="project" value="UniProtKB-ARBA"/>
</dbReference>
<dbReference type="Gene3D" id="2.60.40.1520">
    <property type="entry name" value="Hemocyanin, C-terminal domain"/>
    <property type="match status" value="1"/>
</dbReference>
<evidence type="ECO:0000313" key="5">
    <source>
        <dbReference type="Proteomes" id="UP000002320"/>
    </source>
</evidence>
<reference evidence="3" key="1">
    <citation type="submission" date="2007-03" db="EMBL/GenBank/DDBJ databases">
        <title>Annotation of Culex pipiens quinquefasciatus.</title>
        <authorList>
            <consortium name="The Broad Institute Genome Sequencing Platform"/>
            <person name="Atkinson P.W."/>
            <person name="Hemingway J."/>
            <person name="Christensen B.M."/>
            <person name="Higgs S."/>
            <person name="Kodira C."/>
            <person name="Hannick L."/>
            <person name="Megy K."/>
            <person name="O'Leary S."/>
            <person name="Pearson M."/>
            <person name="Haas B.J."/>
            <person name="Mauceli E."/>
            <person name="Wortman J.R."/>
            <person name="Lee N.H."/>
            <person name="Guigo R."/>
            <person name="Stanke M."/>
            <person name="Alvarado L."/>
            <person name="Amedeo P."/>
            <person name="Antoine C.H."/>
            <person name="Arensburger P."/>
            <person name="Bidwell S.L."/>
            <person name="Crawford M."/>
            <person name="Camaro F."/>
            <person name="Devon K."/>
            <person name="Engels R."/>
            <person name="Hammond M."/>
            <person name="Howarth C."/>
            <person name="Koehrsen M."/>
            <person name="Lawson D."/>
            <person name="Montgomery P."/>
            <person name="Nene V."/>
            <person name="Nusbaum C."/>
            <person name="Puiu D."/>
            <person name="Romero-Severson J."/>
            <person name="Severson D.W."/>
            <person name="Shumway M."/>
            <person name="Sisk P."/>
            <person name="Stolte C."/>
            <person name="Zeng Q."/>
            <person name="Eisenstadt E."/>
            <person name="Fraser-Liggett C."/>
            <person name="Strausberg R."/>
            <person name="Galagan J."/>
            <person name="Birren B."/>
            <person name="Collins F.H."/>
        </authorList>
    </citation>
    <scope>NUCLEOTIDE SEQUENCE [LARGE SCALE GENOMIC DNA]</scope>
    <source>
        <strain evidence="3">JHB</strain>
    </source>
</reference>
<feature type="compositionally biased region" description="Polar residues" evidence="1">
    <location>
        <begin position="45"/>
        <end position="65"/>
    </location>
</feature>
<dbReference type="VEuPathDB" id="VectorBase:CPIJ004282"/>
<evidence type="ECO:0000313" key="3">
    <source>
        <dbReference type="EMBL" id="EDS42105.1"/>
    </source>
</evidence>
<proteinExistence type="predicted"/>
<dbReference type="InterPro" id="IPR005203">
    <property type="entry name" value="Hemocyanin_C"/>
</dbReference>
<dbReference type="HOGENOM" id="CLU_916032_0_0_1"/>
<accession>B0WB40</accession>
<organism>
    <name type="scientific">Culex quinquefasciatus</name>
    <name type="common">Southern house mosquito</name>
    <name type="synonym">Culex pungens</name>
    <dbReference type="NCBI Taxonomy" id="7176"/>
    <lineage>
        <taxon>Eukaryota</taxon>
        <taxon>Metazoa</taxon>
        <taxon>Ecdysozoa</taxon>
        <taxon>Arthropoda</taxon>
        <taxon>Hexapoda</taxon>
        <taxon>Insecta</taxon>
        <taxon>Pterygota</taxon>
        <taxon>Neoptera</taxon>
        <taxon>Endopterygota</taxon>
        <taxon>Diptera</taxon>
        <taxon>Nematocera</taxon>
        <taxon>Culicoidea</taxon>
        <taxon>Culicidae</taxon>
        <taxon>Culicinae</taxon>
        <taxon>Culicini</taxon>
        <taxon>Culex</taxon>
        <taxon>Culex</taxon>
    </lineage>
</organism>
<dbReference type="Pfam" id="PF03723">
    <property type="entry name" value="Hemocyanin_C"/>
    <property type="match status" value="1"/>
</dbReference>
<dbReference type="eggNOG" id="ENOG502QR98">
    <property type="taxonomic scope" value="Eukaryota"/>
</dbReference>
<name>B0WB40_CULQU</name>
<dbReference type="InterPro" id="IPR014756">
    <property type="entry name" value="Ig_E-set"/>
</dbReference>
<evidence type="ECO:0000313" key="4">
    <source>
        <dbReference type="EnsemblMetazoa" id="CPIJ004282-PA"/>
    </source>
</evidence>
<dbReference type="GO" id="GO:0045735">
    <property type="term" value="F:nutrient reservoir activity"/>
    <property type="evidence" value="ECO:0007669"/>
    <property type="project" value="UniProtKB-ARBA"/>
</dbReference>
<dbReference type="STRING" id="7176.B0WB40"/>
<dbReference type="GO" id="GO:0097009">
    <property type="term" value="P:energy homeostasis"/>
    <property type="evidence" value="ECO:0007669"/>
    <property type="project" value="UniProtKB-ARBA"/>
</dbReference>
<dbReference type="SUPFAM" id="SSF81296">
    <property type="entry name" value="E set domains"/>
    <property type="match status" value="1"/>
</dbReference>
<evidence type="ECO:0000259" key="2">
    <source>
        <dbReference type="Pfam" id="PF03723"/>
    </source>
</evidence>
<dbReference type="Proteomes" id="UP000002320">
    <property type="component" value="Unassembled WGS sequence"/>
</dbReference>
<dbReference type="InterPro" id="IPR037020">
    <property type="entry name" value="Hemocyanin_C_sf"/>
</dbReference>
<sequence length="304" mass="34507">MPTLTNHSNDNVVQDIQGTNSTSASCRVQRSYCAPPDFADLRNHTTSSERQQYVRSESLPQQPKSNRGEKIIKTKPCGSHAMLKALPLAVNSTCDKISKLTCGFPPWAFFFDSFSSLCAFHIPSFLFSPCARTLLIRLQPTSVPVDAFLTSSKSCIMLKVYKRPPAVKYMVDLVVGKNTIMRNSRDFFWSVRDRTMYTDLYKKMMMSITGKDKFILDMSEAHCGFPDRLILPKGWTSGMQMQMYFILTPYTMTEVKNDVTFDKTYMCGLTTHATNGLPLRSQNRYDLLVHQEHDLQGCHDLSLG</sequence>
<dbReference type="AlphaFoldDB" id="B0WB40"/>
<protein>
    <submittedName>
        <fullName evidence="3 4">Hexamerin 2 beta</fullName>
    </submittedName>
</protein>